<reference evidence="5 6" key="1">
    <citation type="journal article" date="2019" name="Int. J. Syst. Evol. Microbiol.">
        <title>The Global Catalogue of Microorganisms (GCM) 10K type strain sequencing project: providing services to taxonomists for standard genome sequencing and annotation.</title>
        <authorList>
            <consortium name="The Broad Institute Genomics Platform"/>
            <consortium name="The Broad Institute Genome Sequencing Center for Infectious Disease"/>
            <person name="Wu L."/>
            <person name="Ma J."/>
        </authorList>
    </citation>
    <scope>NUCLEOTIDE SEQUENCE [LARGE SCALE GENOMIC DNA]</scope>
    <source>
        <strain evidence="5 6">JCM 13378</strain>
    </source>
</reference>
<dbReference type="Gene3D" id="3.40.366.30">
    <property type="entry name" value="50S ribosomal protein L16 arginine hydroxylase, Chain A, Domain 2"/>
    <property type="match status" value="1"/>
</dbReference>
<organism evidence="5 6">
    <name type="scientific">Bowmanella denitrificans</name>
    <dbReference type="NCBI Taxonomy" id="366582"/>
    <lineage>
        <taxon>Bacteria</taxon>
        <taxon>Pseudomonadati</taxon>
        <taxon>Pseudomonadota</taxon>
        <taxon>Gammaproteobacteria</taxon>
        <taxon>Alteromonadales</taxon>
        <taxon>Alteromonadaceae</taxon>
        <taxon>Bowmanella</taxon>
    </lineage>
</organism>
<dbReference type="InterPro" id="IPR039994">
    <property type="entry name" value="NO66-like"/>
</dbReference>
<dbReference type="InterPro" id="IPR003347">
    <property type="entry name" value="JmjC_dom"/>
</dbReference>
<evidence type="ECO:0000256" key="2">
    <source>
        <dbReference type="ARBA" id="ARBA00022723"/>
    </source>
</evidence>
<protein>
    <recommendedName>
        <fullName evidence="4">JmjC domain-containing protein</fullName>
    </recommendedName>
</protein>
<dbReference type="Pfam" id="PF08007">
    <property type="entry name" value="JmjC_2"/>
    <property type="match status" value="1"/>
</dbReference>
<sequence>MYQLNAFDPQQFLQQHWQKQPVLIRGGFSEFLDPLDEHDLAGLAQEPDIDARIVSRQGDNWQVTQGPFTEFSQHCQGQWSLLVQGGDRYLDEASELLNAFNFVPRWRVDDLMVSFSVPGAGVGPHLDQYDVFIIQGKGSRRWQVGDKGQHQQTRPHPRLSQVAAFKPLIDEVLTAGDILYIPPGFPHCGEALEPCLNYSVGFRAPNQQELLSSLADFALQQDAFHQRYEDKGLAPRRFAGEVLSTEVECIRQLIQASLHQPEFELWLGEFLSKGPEMAETQTQNIRAPELAAYLLAAKPLQRQLEYKGVWLECNDSCILLHFGELNQQVDKALLPYIETLCTDTVWYKPDDISEISLTALCHSILPLVNAGVWELTE</sequence>
<dbReference type="PANTHER" id="PTHR13096:SF8">
    <property type="entry name" value="RIBOSOMAL OXYGENASE 1"/>
    <property type="match status" value="1"/>
</dbReference>
<accession>A0ABN0X7U6</accession>
<keyword evidence="3" id="KW-0408">Iron</keyword>
<dbReference type="SMART" id="SM00558">
    <property type="entry name" value="JmjC"/>
    <property type="match status" value="1"/>
</dbReference>
<dbReference type="SUPFAM" id="SSF51197">
    <property type="entry name" value="Clavaminate synthase-like"/>
    <property type="match status" value="1"/>
</dbReference>
<dbReference type="RefSeq" id="WP_343844896.1">
    <property type="nucleotide sequence ID" value="NZ_BAAAEI010000012.1"/>
</dbReference>
<dbReference type="EMBL" id="BAAAEI010000012">
    <property type="protein sequence ID" value="GAA0357326.1"/>
    <property type="molecule type" value="Genomic_DNA"/>
</dbReference>
<evidence type="ECO:0000259" key="4">
    <source>
        <dbReference type="PROSITE" id="PS51184"/>
    </source>
</evidence>
<dbReference type="Proteomes" id="UP001501757">
    <property type="component" value="Unassembled WGS sequence"/>
</dbReference>
<evidence type="ECO:0000313" key="5">
    <source>
        <dbReference type="EMBL" id="GAA0357326.1"/>
    </source>
</evidence>
<evidence type="ECO:0000256" key="1">
    <source>
        <dbReference type="ARBA" id="ARBA00001954"/>
    </source>
</evidence>
<dbReference type="PROSITE" id="PS51184">
    <property type="entry name" value="JMJC"/>
    <property type="match status" value="1"/>
</dbReference>
<evidence type="ECO:0000256" key="3">
    <source>
        <dbReference type="ARBA" id="ARBA00023004"/>
    </source>
</evidence>
<comment type="caution">
    <text evidence="5">The sequence shown here is derived from an EMBL/GenBank/DDBJ whole genome shotgun (WGS) entry which is preliminary data.</text>
</comment>
<comment type="cofactor">
    <cofactor evidence="1">
        <name>Fe(2+)</name>
        <dbReference type="ChEBI" id="CHEBI:29033"/>
    </cofactor>
</comment>
<proteinExistence type="predicted"/>
<evidence type="ECO:0000313" key="6">
    <source>
        <dbReference type="Proteomes" id="UP001501757"/>
    </source>
</evidence>
<gene>
    <name evidence="5" type="ORF">GCM10009092_21940</name>
</gene>
<dbReference type="Gene3D" id="2.60.120.650">
    <property type="entry name" value="Cupin"/>
    <property type="match status" value="1"/>
</dbReference>
<keyword evidence="2" id="KW-0479">Metal-binding</keyword>
<keyword evidence="6" id="KW-1185">Reference proteome</keyword>
<feature type="domain" description="JmjC" evidence="4">
    <location>
        <begin position="92"/>
        <end position="219"/>
    </location>
</feature>
<name>A0ABN0X7U6_9ALTE</name>
<dbReference type="PANTHER" id="PTHR13096">
    <property type="entry name" value="MINA53 MYC INDUCED NUCLEAR ANTIGEN"/>
    <property type="match status" value="1"/>
</dbReference>